<dbReference type="EMBL" id="CP099583">
    <property type="protein sequence ID" value="USS42625.1"/>
    <property type="molecule type" value="Genomic_DNA"/>
</dbReference>
<name>A0AAP9XUP8_BURGL</name>
<organism evidence="1 3">
    <name type="scientific">Burkholderia glumae</name>
    <name type="common">Pseudomonas glumae</name>
    <dbReference type="NCBI Taxonomy" id="337"/>
    <lineage>
        <taxon>Bacteria</taxon>
        <taxon>Pseudomonadati</taxon>
        <taxon>Pseudomonadota</taxon>
        <taxon>Betaproteobacteria</taxon>
        <taxon>Burkholderiales</taxon>
        <taxon>Burkholderiaceae</taxon>
        <taxon>Burkholderia</taxon>
    </lineage>
</organism>
<gene>
    <name evidence="1" type="ORF">I6H06_06165</name>
    <name evidence="2" type="ORF">NFI99_10565</name>
</gene>
<reference evidence="2" key="2">
    <citation type="submission" date="2022-06" db="EMBL/GenBank/DDBJ databases">
        <title>Draft genome sequence of Burkholderia glumae strain GR20004 isolated from rice panicle showing bacterial panicle blight.</title>
        <authorList>
            <person name="Choi S.Y."/>
            <person name="Lee Y.H."/>
        </authorList>
    </citation>
    <scope>NUCLEOTIDE SEQUENCE</scope>
    <source>
        <strain evidence="2">GR20004</strain>
    </source>
</reference>
<evidence type="ECO:0000313" key="1">
    <source>
        <dbReference type="EMBL" id="QPQ89247.1"/>
    </source>
</evidence>
<dbReference type="Proteomes" id="UP001056386">
    <property type="component" value="Chromosome 2"/>
</dbReference>
<dbReference type="RefSeq" id="WP_015878028.1">
    <property type="nucleotide sequence ID" value="NZ_CP021075.1"/>
</dbReference>
<keyword evidence="4" id="KW-1185">Reference proteome</keyword>
<dbReference type="Proteomes" id="UP000594892">
    <property type="component" value="Chromosome 1"/>
</dbReference>
<sequence length="123" mass="13338">MRITLHLDGLDGPEAHAYAIVWIDTATARWSREGHAGIDLPVWGRVAVEGHGIRMTNQDGCDTCCLLEDFDFAAGRGPAEGQGGPARWWPQPGAAPVAGTWRAQCIDRSSPCAEHEVFTGQER</sequence>
<protein>
    <submittedName>
        <fullName evidence="1">DUF3564 domain-containing protein</fullName>
    </submittedName>
</protein>
<dbReference type="AlphaFoldDB" id="A0AAP9XUP8"/>
<reference evidence="1 3" key="1">
    <citation type="submission" date="2020-12" db="EMBL/GenBank/DDBJ databases">
        <title>FDA dAtabase for Regulatory Grade micrObial Sequences (FDA-ARGOS): Supporting development and validation of Infectious Disease Dx tests.</title>
        <authorList>
            <person name="Minogue T."/>
            <person name="Wolcott M."/>
            <person name="Wasieloski L."/>
            <person name="Aguilar W."/>
            <person name="Moore D."/>
            <person name="Jaissle J."/>
            <person name="Tallon L."/>
            <person name="Sadzewicz L."/>
            <person name="Zhao X."/>
            <person name="Boylan J."/>
            <person name="Ott S."/>
            <person name="Bowen H."/>
            <person name="Vavikolanu K."/>
            <person name="Mehta A."/>
            <person name="Aluvathingal J."/>
            <person name="Nadendla S."/>
            <person name="Yan Y."/>
            <person name="Sichtig H."/>
        </authorList>
    </citation>
    <scope>NUCLEOTIDE SEQUENCE [LARGE SCALE GENOMIC DNA]</scope>
    <source>
        <strain evidence="1 3">FDAARGOS_949</strain>
    </source>
</reference>
<evidence type="ECO:0000313" key="4">
    <source>
        <dbReference type="Proteomes" id="UP001056386"/>
    </source>
</evidence>
<dbReference type="Pfam" id="PF12087">
    <property type="entry name" value="DUF3564"/>
    <property type="match status" value="1"/>
</dbReference>
<dbReference type="InterPro" id="IPR021947">
    <property type="entry name" value="DUF3564"/>
</dbReference>
<proteinExistence type="predicted"/>
<evidence type="ECO:0000313" key="2">
    <source>
        <dbReference type="EMBL" id="USS42625.1"/>
    </source>
</evidence>
<accession>A0AAP9XUP8</accession>
<evidence type="ECO:0000313" key="3">
    <source>
        <dbReference type="Proteomes" id="UP000594892"/>
    </source>
</evidence>
<dbReference type="GeneID" id="45693948"/>
<dbReference type="EMBL" id="CP065600">
    <property type="protein sequence ID" value="QPQ89247.1"/>
    <property type="molecule type" value="Genomic_DNA"/>
</dbReference>